<dbReference type="EMBL" id="CP127294">
    <property type="protein sequence ID" value="WIX80430.1"/>
    <property type="molecule type" value="Genomic_DNA"/>
</dbReference>
<organism evidence="3 4">
    <name type="scientific">Amycolatopsis carbonis</name>
    <dbReference type="NCBI Taxonomy" id="715471"/>
    <lineage>
        <taxon>Bacteria</taxon>
        <taxon>Bacillati</taxon>
        <taxon>Actinomycetota</taxon>
        <taxon>Actinomycetes</taxon>
        <taxon>Pseudonocardiales</taxon>
        <taxon>Pseudonocardiaceae</taxon>
        <taxon>Amycolatopsis</taxon>
    </lineage>
</organism>
<evidence type="ECO:0000256" key="1">
    <source>
        <dbReference type="SAM" id="MobiDB-lite"/>
    </source>
</evidence>
<feature type="region of interest" description="Disordered" evidence="1">
    <location>
        <begin position="27"/>
        <end position="60"/>
    </location>
</feature>
<reference evidence="3 4" key="1">
    <citation type="submission" date="2023-06" db="EMBL/GenBank/DDBJ databases">
        <authorList>
            <person name="Oyuntsetseg B."/>
            <person name="Kim S.B."/>
        </authorList>
    </citation>
    <scope>NUCLEOTIDE SEQUENCE [LARGE SCALE GENOMIC DNA]</scope>
    <source>
        <strain evidence="3 4">2-15</strain>
    </source>
</reference>
<dbReference type="PROSITE" id="PS51257">
    <property type="entry name" value="PROKAR_LIPOPROTEIN"/>
    <property type="match status" value="1"/>
</dbReference>
<gene>
    <name evidence="3" type="ORF">QRX50_06530</name>
</gene>
<protein>
    <submittedName>
        <fullName evidence="3">DUF3558 domain-containing protein</fullName>
    </submittedName>
</protein>
<feature type="chain" id="PRO_5040987300" evidence="2">
    <location>
        <begin position="22"/>
        <end position="207"/>
    </location>
</feature>
<sequence>MTTKRLLLTFTSAAATFAVVAGCSGGAVPPPASTSPSPVEALPHSGAPKVERPLPASVLSGDPCQEALTSDQLKEIFGTTTQGKRDDTSGLGPDCHWNNTNTGAAVDVNYVTQTRQGLSGVYQNTKPQVSLWKELSPIQGFPAAAHSSESPDSMHVFCQVSTGIRDDLSFDTSLTLSTANVGKVNPCDIAAQVADMVVTNLRQKAGA</sequence>
<dbReference type="InterPro" id="IPR024520">
    <property type="entry name" value="DUF3558"/>
</dbReference>
<keyword evidence="4" id="KW-1185">Reference proteome</keyword>
<dbReference type="Pfam" id="PF12079">
    <property type="entry name" value="DUF3558"/>
    <property type="match status" value="1"/>
</dbReference>
<evidence type="ECO:0000313" key="4">
    <source>
        <dbReference type="Proteomes" id="UP001236014"/>
    </source>
</evidence>
<dbReference type="RefSeq" id="WP_285971060.1">
    <property type="nucleotide sequence ID" value="NZ_CP127294.1"/>
</dbReference>
<keyword evidence="2" id="KW-0732">Signal</keyword>
<dbReference type="AlphaFoldDB" id="A0A9Y2IJQ2"/>
<dbReference type="KEGG" id="acab:QRX50_06530"/>
<accession>A0A9Y2IJQ2</accession>
<name>A0A9Y2IJQ2_9PSEU</name>
<evidence type="ECO:0000313" key="3">
    <source>
        <dbReference type="EMBL" id="WIX80430.1"/>
    </source>
</evidence>
<evidence type="ECO:0000256" key="2">
    <source>
        <dbReference type="SAM" id="SignalP"/>
    </source>
</evidence>
<dbReference type="Proteomes" id="UP001236014">
    <property type="component" value="Chromosome"/>
</dbReference>
<proteinExistence type="predicted"/>
<feature type="signal peptide" evidence="2">
    <location>
        <begin position="1"/>
        <end position="21"/>
    </location>
</feature>